<evidence type="ECO:0000313" key="3">
    <source>
        <dbReference type="Proteomes" id="UP001331761"/>
    </source>
</evidence>
<feature type="compositionally biased region" description="Low complexity" evidence="1">
    <location>
        <begin position="15"/>
        <end position="29"/>
    </location>
</feature>
<dbReference type="AlphaFoldDB" id="A0AAN8F044"/>
<evidence type="ECO:0000256" key="1">
    <source>
        <dbReference type="SAM" id="MobiDB-lite"/>
    </source>
</evidence>
<protein>
    <submittedName>
        <fullName evidence="2">Uncharacterized protein</fullName>
    </submittedName>
</protein>
<feature type="compositionally biased region" description="Polar residues" evidence="1">
    <location>
        <begin position="1"/>
        <end position="10"/>
    </location>
</feature>
<sequence length="92" mass="10053">MPSGSRSPSNDGDVPSPKSSRSSGASVPSEAPSPKSDNGLREDAREKSRDPSPKSDDGRQARSLRRSRTKVRSQRNQNTSIRLSQKTCRIFP</sequence>
<evidence type="ECO:0000313" key="2">
    <source>
        <dbReference type="EMBL" id="KAK5970586.1"/>
    </source>
</evidence>
<proteinExistence type="predicted"/>
<dbReference type="EMBL" id="WIXE01018811">
    <property type="protein sequence ID" value="KAK5970586.1"/>
    <property type="molecule type" value="Genomic_DNA"/>
</dbReference>
<feature type="compositionally biased region" description="Polar residues" evidence="1">
    <location>
        <begin position="74"/>
        <end position="92"/>
    </location>
</feature>
<accession>A0AAN8F044</accession>
<organism evidence="2 3">
    <name type="scientific">Trichostrongylus colubriformis</name>
    <name type="common">Black scour worm</name>
    <dbReference type="NCBI Taxonomy" id="6319"/>
    <lineage>
        <taxon>Eukaryota</taxon>
        <taxon>Metazoa</taxon>
        <taxon>Ecdysozoa</taxon>
        <taxon>Nematoda</taxon>
        <taxon>Chromadorea</taxon>
        <taxon>Rhabditida</taxon>
        <taxon>Rhabditina</taxon>
        <taxon>Rhabditomorpha</taxon>
        <taxon>Strongyloidea</taxon>
        <taxon>Trichostrongylidae</taxon>
        <taxon>Trichostrongylus</taxon>
    </lineage>
</organism>
<name>A0AAN8F044_TRICO</name>
<feature type="region of interest" description="Disordered" evidence="1">
    <location>
        <begin position="1"/>
        <end position="92"/>
    </location>
</feature>
<feature type="compositionally biased region" description="Basic residues" evidence="1">
    <location>
        <begin position="62"/>
        <end position="73"/>
    </location>
</feature>
<reference evidence="2 3" key="1">
    <citation type="submission" date="2019-10" db="EMBL/GenBank/DDBJ databases">
        <title>Assembly and Annotation for the nematode Trichostrongylus colubriformis.</title>
        <authorList>
            <person name="Martin J."/>
        </authorList>
    </citation>
    <scope>NUCLEOTIDE SEQUENCE [LARGE SCALE GENOMIC DNA]</scope>
    <source>
        <strain evidence="2">G859</strain>
        <tissue evidence="2">Whole worm</tissue>
    </source>
</reference>
<comment type="caution">
    <text evidence="2">The sequence shown here is derived from an EMBL/GenBank/DDBJ whole genome shotgun (WGS) entry which is preliminary data.</text>
</comment>
<feature type="non-terminal residue" evidence="2">
    <location>
        <position position="92"/>
    </location>
</feature>
<feature type="compositionally biased region" description="Basic and acidic residues" evidence="1">
    <location>
        <begin position="38"/>
        <end position="60"/>
    </location>
</feature>
<gene>
    <name evidence="2" type="ORF">GCK32_020997</name>
</gene>
<keyword evidence="3" id="KW-1185">Reference proteome</keyword>
<dbReference type="Proteomes" id="UP001331761">
    <property type="component" value="Unassembled WGS sequence"/>
</dbReference>